<keyword evidence="1" id="KW-0812">Transmembrane</keyword>
<name>A0A135ZF00_9LACO</name>
<dbReference type="EMBL" id="SCLX01000115">
    <property type="protein sequence ID" value="RXF54710.1"/>
    <property type="molecule type" value="Genomic_DNA"/>
</dbReference>
<reference evidence="3 4" key="1">
    <citation type="submission" date="2019-01" db="EMBL/GenBank/DDBJ databases">
        <title>The genome sequence of Lactobacillus crispatus L49.</title>
        <authorList>
            <person name="Zhong J."/>
            <person name="Zhang J."/>
        </authorList>
    </citation>
    <scope>NUCLEOTIDE SEQUENCE [LARGE SCALE GENOMIC DNA]</scope>
    <source>
        <strain evidence="3 4">L49</strain>
    </source>
</reference>
<keyword evidence="5" id="KW-1185">Reference proteome</keyword>
<dbReference type="EMBL" id="JBETVU010000012">
    <property type="protein sequence ID" value="MES5149028.1"/>
    <property type="molecule type" value="Genomic_DNA"/>
</dbReference>
<keyword evidence="1" id="KW-1133">Transmembrane helix</keyword>
<feature type="transmembrane region" description="Helical" evidence="1">
    <location>
        <begin position="12"/>
        <end position="33"/>
    </location>
</feature>
<keyword evidence="1" id="KW-0472">Membrane</keyword>
<dbReference type="Proteomes" id="UP000289808">
    <property type="component" value="Unassembled WGS sequence"/>
</dbReference>
<dbReference type="Proteomes" id="UP001434419">
    <property type="component" value="Unassembled WGS sequence"/>
</dbReference>
<sequence>MIKLTKKVLKKLWLYSDIIAWILAMIFFCIAFFTINNTFGLFSIGISLVVLGYVFEFIGRSKGNSSKGGE</sequence>
<proteinExistence type="predicted"/>
<accession>A0A135ZF00</accession>
<dbReference type="AlphaFoldDB" id="A0A135ZF00"/>
<dbReference type="RefSeq" id="WP_005719158.1">
    <property type="nucleotide sequence ID" value="NZ_CP033426.1"/>
</dbReference>
<gene>
    <name evidence="2" type="ORF">ABVC42_03680</name>
    <name evidence="3" type="ORF">ERD32_11625</name>
</gene>
<reference evidence="2" key="2">
    <citation type="submission" date="2024-06" db="EMBL/GenBank/DDBJ databases">
        <title>Vaginal Lactobacillus fatty acid response mechanisms reveal a metabolite-targeted strategy for bacterial vaginosis treatment.</title>
        <authorList>
            <person name="Zhu M."/>
            <person name="Blainey P.C."/>
            <person name="Bloom S.M."/>
            <person name="Kwon D.S."/>
        </authorList>
    </citation>
    <scope>NUCLEOTIDE SEQUENCE</scope>
    <source>
        <strain evidence="2">194_F1_1</strain>
    </source>
</reference>
<evidence type="ECO:0000313" key="3">
    <source>
        <dbReference type="EMBL" id="RXF54710.1"/>
    </source>
</evidence>
<evidence type="ECO:0000313" key="5">
    <source>
        <dbReference type="Proteomes" id="UP001434419"/>
    </source>
</evidence>
<evidence type="ECO:0000313" key="2">
    <source>
        <dbReference type="EMBL" id="MES5149028.1"/>
    </source>
</evidence>
<feature type="transmembrane region" description="Helical" evidence="1">
    <location>
        <begin position="39"/>
        <end position="58"/>
    </location>
</feature>
<comment type="caution">
    <text evidence="3">The sequence shown here is derived from an EMBL/GenBank/DDBJ whole genome shotgun (WGS) entry which is preliminary data.</text>
</comment>
<organism evidence="3 4">
    <name type="scientific">Lactobacillus crispatus</name>
    <dbReference type="NCBI Taxonomy" id="47770"/>
    <lineage>
        <taxon>Bacteria</taxon>
        <taxon>Bacillati</taxon>
        <taxon>Bacillota</taxon>
        <taxon>Bacilli</taxon>
        <taxon>Lactobacillales</taxon>
        <taxon>Lactobacillaceae</taxon>
        <taxon>Lactobacillus</taxon>
    </lineage>
</organism>
<dbReference type="InterPro" id="IPR009406">
    <property type="entry name" value="DUF1056"/>
</dbReference>
<dbReference type="Pfam" id="PF06341">
    <property type="entry name" value="DUF1056"/>
    <property type="match status" value="1"/>
</dbReference>
<protein>
    <submittedName>
        <fullName evidence="3">DUF1056 family protein</fullName>
    </submittedName>
</protein>
<evidence type="ECO:0000256" key="1">
    <source>
        <dbReference type="SAM" id="Phobius"/>
    </source>
</evidence>
<evidence type="ECO:0000313" key="4">
    <source>
        <dbReference type="Proteomes" id="UP000289808"/>
    </source>
</evidence>